<keyword evidence="2" id="KW-1185">Reference proteome</keyword>
<organism evidence="1 2">
    <name type="scientific">Paramecium octaurelia</name>
    <dbReference type="NCBI Taxonomy" id="43137"/>
    <lineage>
        <taxon>Eukaryota</taxon>
        <taxon>Sar</taxon>
        <taxon>Alveolata</taxon>
        <taxon>Ciliophora</taxon>
        <taxon>Intramacronucleata</taxon>
        <taxon>Oligohymenophorea</taxon>
        <taxon>Peniculida</taxon>
        <taxon>Parameciidae</taxon>
        <taxon>Paramecium</taxon>
    </lineage>
</organism>
<evidence type="ECO:0000313" key="1">
    <source>
        <dbReference type="EMBL" id="CAD8194878.1"/>
    </source>
</evidence>
<comment type="caution">
    <text evidence="1">The sequence shown here is derived from an EMBL/GenBank/DDBJ whole genome shotgun (WGS) entry which is preliminary data.</text>
</comment>
<dbReference type="AlphaFoldDB" id="A0A8S1WY56"/>
<sequence>MMSNQNKIQENKSIYIYLYTHIYFLKHRLNISYSKDQKVNNMFHHSHKYMNGFLIIVLRQRKADIQKFQLFHLMLCQYCKILQDLPKYRPPKLEQLVGPQVQKESRFILLFKLGSSTCSAFIQSVITKYVYITSWLKRINIKRIQTK</sequence>
<evidence type="ECO:0000313" key="2">
    <source>
        <dbReference type="Proteomes" id="UP000683925"/>
    </source>
</evidence>
<accession>A0A8S1WY56</accession>
<protein>
    <submittedName>
        <fullName evidence="1">Uncharacterized protein</fullName>
    </submittedName>
</protein>
<gene>
    <name evidence="1" type="ORF">POCTA_138.1.T1070218</name>
</gene>
<dbReference type="Proteomes" id="UP000683925">
    <property type="component" value="Unassembled WGS sequence"/>
</dbReference>
<proteinExistence type="predicted"/>
<name>A0A8S1WY56_PAROT</name>
<reference evidence="1" key="1">
    <citation type="submission" date="2021-01" db="EMBL/GenBank/DDBJ databases">
        <authorList>
            <consortium name="Genoscope - CEA"/>
            <person name="William W."/>
        </authorList>
    </citation>
    <scope>NUCLEOTIDE SEQUENCE</scope>
</reference>
<dbReference type="EMBL" id="CAJJDP010000107">
    <property type="protein sequence ID" value="CAD8194878.1"/>
    <property type="molecule type" value="Genomic_DNA"/>
</dbReference>